<sequence length="101" mass="10754">MTGPTRAVLDVLLADPEADHYGLAIGAATRLPSGTIHPILARLEGVDWVSSTWEDIDPSEAGRPRRRLYRLTDTGATKARAALAAADARRARLPSPATVTP</sequence>
<keyword evidence="3" id="KW-1185">Reference proteome</keyword>
<organism evidence="2 3">
    <name type="scientific">Knoellia subterranea KCTC 19937</name>
    <dbReference type="NCBI Taxonomy" id="1385521"/>
    <lineage>
        <taxon>Bacteria</taxon>
        <taxon>Bacillati</taxon>
        <taxon>Actinomycetota</taxon>
        <taxon>Actinomycetes</taxon>
        <taxon>Micrococcales</taxon>
        <taxon>Intrasporangiaceae</taxon>
        <taxon>Knoellia</taxon>
    </lineage>
</organism>
<comment type="caution">
    <text evidence="2">The sequence shown here is derived from an EMBL/GenBank/DDBJ whole genome shotgun (WGS) entry which is preliminary data.</text>
</comment>
<dbReference type="InterPro" id="IPR036390">
    <property type="entry name" value="WH_DNA-bd_sf"/>
</dbReference>
<reference evidence="2 3" key="1">
    <citation type="submission" date="2013-08" db="EMBL/GenBank/DDBJ databases">
        <title>The genome sequence of Knoellia subterranea.</title>
        <authorList>
            <person name="Zhu W."/>
            <person name="Wang G."/>
        </authorList>
    </citation>
    <scope>NUCLEOTIDE SEQUENCE [LARGE SCALE GENOMIC DNA]</scope>
    <source>
        <strain evidence="2 3">KCTC 19937</strain>
    </source>
</reference>
<dbReference type="InterPro" id="IPR005149">
    <property type="entry name" value="Tscrpt_reg_PadR_N"/>
</dbReference>
<dbReference type="SUPFAM" id="SSF46785">
    <property type="entry name" value="Winged helix' DNA-binding domain"/>
    <property type="match status" value="1"/>
</dbReference>
<accession>A0A0A0JJ78</accession>
<name>A0A0A0JJ78_9MICO</name>
<dbReference type="Proteomes" id="UP000030011">
    <property type="component" value="Unassembled WGS sequence"/>
</dbReference>
<gene>
    <name evidence="2" type="ORF">N803_09365</name>
</gene>
<dbReference type="OrthoDB" id="122286at2"/>
<evidence type="ECO:0000259" key="1">
    <source>
        <dbReference type="Pfam" id="PF03551"/>
    </source>
</evidence>
<dbReference type="AlphaFoldDB" id="A0A0A0JJ78"/>
<dbReference type="EMBL" id="AVPK01000016">
    <property type="protein sequence ID" value="KGN36097.1"/>
    <property type="molecule type" value="Genomic_DNA"/>
</dbReference>
<proteinExistence type="predicted"/>
<dbReference type="Gene3D" id="1.10.10.10">
    <property type="entry name" value="Winged helix-like DNA-binding domain superfamily/Winged helix DNA-binding domain"/>
    <property type="match status" value="1"/>
</dbReference>
<evidence type="ECO:0000313" key="2">
    <source>
        <dbReference type="EMBL" id="KGN36097.1"/>
    </source>
</evidence>
<dbReference type="eggNOG" id="COG1695">
    <property type="taxonomic scope" value="Bacteria"/>
</dbReference>
<dbReference type="InterPro" id="IPR036388">
    <property type="entry name" value="WH-like_DNA-bd_sf"/>
</dbReference>
<dbReference type="STRING" id="1385521.N803_09365"/>
<protein>
    <recommendedName>
        <fullName evidence="1">Transcription regulator PadR N-terminal domain-containing protein</fullName>
    </recommendedName>
</protein>
<dbReference type="Pfam" id="PF03551">
    <property type="entry name" value="PadR"/>
    <property type="match status" value="1"/>
</dbReference>
<evidence type="ECO:0000313" key="3">
    <source>
        <dbReference type="Proteomes" id="UP000030011"/>
    </source>
</evidence>
<feature type="domain" description="Transcription regulator PadR N-terminal" evidence="1">
    <location>
        <begin position="27"/>
        <end position="79"/>
    </location>
</feature>